<protein>
    <recommendedName>
        <fullName evidence="4">Non-specific lipid-transfer protein</fullName>
    </recommendedName>
</protein>
<dbReference type="InterPro" id="IPR000528">
    <property type="entry name" value="Plant_nsLTP"/>
</dbReference>
<keyword evidence="3 4" id="KW-0446">Lipid-binding</keyword>
<reference evidence="7 8" key="1">
    <citation type="submission" date="2020-09" db="EMBL/GenBank/DDBJ databases">
        <title>De no assembly of potato wild relative species, Solanum commersonii.</title>
        <authorList>
            <person name="Cho K."/>
        </authorList>
    </citation>
    <scope>NUCLEOTIDE SEQUENCE [LARGE SCALE GENOMIC DNA]</scope>
    <source>
        <strain evidence="7">LZ3.2</strain>
        <tissue evidence="7">Leaf</tissue>
    </source>
</reference>
<accession>A0A9J5XY57</accession>
<dbReference type="SMART" id="SM00499">
    <property type="entry name" value="AAI"/>
    <property type="match status" value="2"/>
</dbReference>
<feature type="domain" description="Bifunctional inhibitor/plant lipid transfer protein/seed storage helical" evidence="6">
    <location>
        <begin position="32"/>
        <end position="117"/>
    </location>
</feature>
<evidence type="ECO:0000256" key="1">
    <source>
        <dbReference type="ARBA" id="ARBA00009748"/>
    </source>
</evidence>
<dbReference type="GO" id="GO:0008289">
    <property type="term" value="F:lipid binding"/>
    <property type="evidence" value="ECO:0007669"/>
    <property type="project" value="UniProtKB-KW"/>
</dbReference>
<evidence type="ECO:0000259" key="6">
    <source>
        <dbReference type="SMART" id="SM00499"/>
    </source>
</evidence>
<dbReference type="Pfam" id="PF00234">
    <property type="entry name" value="Tryp_alpha_amyl"/>
    <property type="match status" value="2"/>
</dbReference>
<dbReference type="InterPro" id="IPR016140">
    <property type="entry name" value="Bifunc_inhib/LTP/seed_store"/>
</dbReference>
<keyword evidence="8" id="KW-1185">Reference proteome</keyword>
<feature type="domain" description="Bifunctional inhibitor/plant lipid transfer protein/seed storage helical" evidence="6">
    <location>
        <begin position="142"/>
        <end position="227"/>
    </location>
</feature>
<comment type="similarity">
    <text evidence="1 4">Belongs to the plant LTP family.</text>
</comment>
<evidence type="ECO:0000256" key="3">
    <source>
        <dbReference type="ARBA" id="ARBA00023121"/>
    </source>
</evidence>
<keyword evidence="5" id="KW-0732">Signal</keyword>
<gene>
    <name evidence="7" type="ORF">H5410_042312</name>
</gene>
<evidence type="ECO:0000256" key="4">
    <source>
        <dbReference type="RuleBase" id="RU000628"/>
    </source>
</evidence>
<dbReference type="PRINTS" id="PR00382">
    <property type="entry name" value="LIPIDTRNSFER"/>
</dbReference>
<dbReference type="InterPro" id="IPR036312">
    <property type="entry name" value="Bifun_inhib/LTP/seed_sf"/>
</dbReference>
<evidence type="ECO:0000313" key="7">
    <source>
        <dbReference type="EMBL" id="KAG5591798.1"/>
    </source>
</evidence>
<sequence>MLNKQLFPLLLICIAVATAASIAAEDATVVTCSTVYSSLEPCLGYVLGGGLSVPSECCSGIKSLHRAARTTADRQRFCRCLKNVRSNATDTRISRASKLTGICKVNAFFKIRPDFDCSKQLFPLLLICIALAATATDAAVSCNTVYSNLEPCLGFVLNGGPTVPSACCNGLKSLLVAAGTTADRQSACKCIKSLASSANGVQIGRASQLPGICKANVPYQISPNVDCSKIT</sequence>
<evidence type="ECO:0000313" key="8">
    <source>
        <dbReference type="Proteomes" id="UP000824120"/>
    </source>
</evidence>
<dbReference type="Proteomes" id="UP000824120">
    <property type="component" value="Chromosome 8"/>
</dbReference>
<organism evidence="7 8">
    <name type="scientific">Solanum commersonii</name>
    <name type="common">Commerson's wild potato</name>
    <name type="synonym">Commerson's nightshade</name>
    <dbReference type="NCBI Taxonomy" id="4109"/>
    <lineage>
        <taxon>Eukaryota</taxon>
        <taxon>Viridiplantae</taxon>
        <taxon>Streptophyta</taxon>
        <taxon>Embryophyta</taxon>
        <taxon>Tracheophyta</taxon>
        <taxon>Spermatophyta</taxon>
        <taxon>Magnoliopsida</taxon>
        <taxon>eudicotyledons</taxon>
        <taxon>Gunneridae</taxon>
        <taxon>Pentapetalae</taxon>
        <taxon>asterids</taxon>
        <taxon>lamiids</taxon>
        <taxon>Solanales</taxon>
        <taxon>Solanaceae</taxon>
        <taxon>Solanoideae</taxon>
        <taxon>Solaneae</taxon>
        <taxon>Solanum</taxon>
    </lineage>
</organism>
<dbReference type="PANTHER" id="PTHR33076">
    <property type="entry name" value="NON-SPECIFIC LIPID-TRANSFER PROTEIN 2-RELATED"/>
    <property type="match status" value="1"/>
</dbReference>
<dbReference type="OrthoDB" id="1226880at2759"/>
<dbReference type="Gene3D" id="1.10.110.10">
    <property type="entry name" value="Plant lipid-transfer and hydrophobic proteins"/>
    <property type="match status" value="2"/>
</dbReference>
<name>A0A9J5XY57_SOLCO</name>
<dbReference type="GO" id="GO:0006869">
    <property type="term" value="P:lipid transport"/>
    <property type="evidence" value="ECO:0007669"/>
    <property type="project" value="InterPro"/>
</dbReference>
<comment type="function">
    <text evidence="4">Plant non-specific lipid-transfer proteins transfer phospholipids as well as galactolipids across membranes. May play a role in wax or cutin deposition in the cell walls of expanding epidermal cells and certain secretory tissues.</text>
</comment>
<dbReference type="EMBL" id="JACXVP010000008">
    <property type="protein sequence ID" value="KAG5591798.1"/>
    <property type="molecule type" value="Genomic_DNA"/>
</dbReference>
<feature type="chain" id="PRO_5039938100" description="Non-specific lipid-transfer protein" evidence="5">
    <location>
        <begin position="20"/>
        <end position="231"/>
    </location>
</feature>
<proteinExistence type="inferred from homology"/>
<keyword evidence="2 4" id="KW-0813">Transport</keyword>
<dbReference type="CDD" id="cd01960">
    <property type="entry name" value="nsLTP1"/>
    <property type="match status" value="2"/>
</dbReference>
<evidence type="ECO:0000256" key="5">
    <source>
        <dbReference type="SAM" id="SignalP"/>
    </source>
</evidence>
<dbReference type="SUPFAM" id="SSF47699">
    <property type="entry name" value="Bifunctional inhibitor/lipid-transfer protein/seed storage 2S albumin"/>
    <property type="match status" value="2"/>
</dbReference>
<dbReference type="AlphaFoldDB" id="A0A9J5XY57"/>
<evidence type="ECO:0000256" key="2">
    <source>
        <dbReference type="ARBA" id="ARBA00022448"/>
    </source>
</evidence>
<feature type="signal peptide" evidence="5">
    <location>
        <begin position="1"/>
        <end position="19"/>
    </location>
</feature>
<comment type="caution">
    <text evidence="7">The sequence shown here is derived from an EMBL/GenBank/DDBJ whole genome shotgun (WGS) entry which is preliminary data.</text>
</comment>